<dbReference type="Proteomes" id="UP000021053">
    <property type="component" value="Unassembled WGS sequence"/>
</dbReference>
<proteinExistence type="predicted"/>
<name>A0A010ZVN9_9ACTN</name>
<dbReference type="RefSeq" id="WP_035850515.1">
    <property type="nucleotide sequence ID" value="NZ_KK073874.1"/>
</dbReference>
<dbReference type="HOGENOM" id="CLU_2750992_0_0_11"/>
<keyword evidence="2" id="KW-1185">Reference proteome</keyword>
<dbReference type="EMBL" id="JFBT01000001">
    <property type="protein sequence ID" value="EXG81252.1"/>
    <property type="molecule type" value="Genomic_DNA"/>
</dbReference>
<dbReference type="AlphaFoldDB" id="A0A010ZVN9"/>
<comment type="caution">
    <text evidence="1">The sequence shown here is derived from an EMBL/GenBank/DDBJ whole genome shotgun (WGS) entry which is preliminary data.</text>
</comment>
<sequence>MSPSRCATGSSATNAACSTRFADAGFARYARRAAARQLRARPAPAGTGALEPVETAPLDRWLERIDRPGH</sequence>
<gene>
    <name evidence="1" type="ORF">CryarDRAFT_2361</name>
</gene>
<accession>A0A010ZVN9</accession>
<evidence type="ECO:0000313" key="1">
    <source>
        <dbReference type="EMBL" id="EXG81252.1"/>
    </source>
</evidence>
<reference evidence="1 2" key="1">
    <citation type="submission" date="2013-07" db="EMBL/GenBank/DDBJ databases">
        <authorList>
            <consortium name="DOE Joint Genome Institute"/>
            <person name="Eisen J."/>
            <person name="Huntemann M."/>
            <person name="Han J."/>
            <person name="Chen A."/>
            <person name="Kyrpides N."/>
            <person name="Mavromatis K."/>
            <person name="Markowitz V."/>
            <person name="Palaniappan K."/>
            <person name="Ivanova N."/>
            <person name="Schaumberg A."/>
            <person name="Pati A."/>
            <person name="Liolios K."/>
            <person name="Nordberg H.P."/>
            <person name="Cantor M.N."/>
            <person name="Hua S.X."/>
            <person name="Woyke T."/>
        </authorList>
    </citation>
    <scope>NUCLEOTIDE SEQUENCE [LARGE SCALE GENOMIC DNA]</scope>
    <source>
        <strain evidence="1 2">DSM 44712</strain>
    </source>
</reference>
<protein>
    <submittedName>
        <fullName evidence="1">Uncharacterized protein</fullName>
    </submittedName>
</protein>
<organism evidence="1 2">
    <name type="scientific">Cryptosporangium arvum DSM 44712</name>
    <dbReference type="NCBI Taxonomy" id="927661"/>
    <lineage>
        <taxon>Bacteria</taxon>
        <taxon>Bacillati</taxon>
        <taxon>Actinomycetota</taxon>
        <taxon>Actinomycetes</taxon>
        <taxon>Cryptosporangiales</taxon>
        <taxon>Cryptosporangiaceae</taxon>
        <taxon>Cryptosporangium</taxon>
    </lineage>
</organism>
<evidence type="ECO:0000313" key="2">
    <source>
        <dbReference type="Proteomes" id="UP000021053"/>
    </source>
</evidence>